<proteinExistence type="predicted"/>
<evidence type="ECO:0000256" key="1">
    <source>
        <dbReference type="SAM" id="MobiDB-lite"/>
    </source>
</evidence>
<gene>
    <name evidence="2" type="ORF">HHI36_004712</name>
</gene>
<comment type="caution">
    <text evidence="2">The sequence shown here is derived from an EMBL/GenBank/DDBJ whole genome shotgun (WGS) entry which is preliminary data.</text>
</comment>
<organism evidence="2 3">
    <name type="scientific">Cryptolaemus montrouzieri</name>
    <dbReference type="NCBI Taxonomy" id="559131"/>
    <lineage>
        <taxon>Eukaryota</taxon>
        <taxon>Metazoa</taxon>
        <taxon>Ecdysozoa</taxon>
        <taxon>Arthropoda</taxon>
        <taxon>Hexapoda</taxon>
        <taxon>Insecta</taxon>
        <taxon>Pterygota</taxon>
        <taxon>Neoptera</taxon>
        <taxon>Endopterygota</taxon>
        <taxon>Coleoptera</taxon>
        <taxon>Polyphaga</taxon>
        <taxon>Cucujiformia</taxon>
        <taxon>Coccinelloidea</taxon>
        <taxon>Coccinellidae</taxon>
        <taxon>Scymninae</taxon>
        <taxon>Scymnini</taxon>
        <taxon>Cryptolaemus</taxon>
    </lineage>
</organism>
<dbReference type="AlphaFoldDB" id="A0ABD2NS57"/>
<keyword evidence="3" id="KW-1185">Reference proteome</keyword>
<feature type="compositionally biased region" description="Low complexity" evidence="1">
    <location>
        <begin position="408"/>
        <end position="426"/>
    </location>
</feature>
<evidence type="ECO:0000313" key="3">
    <source>
        <dbReference type="Proteomes" id="UP001516400"/>
    </source>
</evidence>
<accession>A0ABD2NS57</accession>
<dbReference type="Proteomes" id="UP001516400">
    <property type="component" value="Unassembled WGS sequence"/>
</dbReference>
<feature type="region of interest" description="Disordered" evidence="1">
    <location>
        <begin position="402"/>
        <end position="428"/>
    </location>
</feature>
<sequence>MKKFYNKINNKNWRMTVPNINNTIFKKRPKSPEENLKKTSGFYDVQEAEKEYKKSRSVPNSVYFVDSSSEDESKLQEYHLCAQENDSENVDHESDSGDVYTDVEIVKREETDLEENTEYDVPRISFKFFEKQKQETDNCDNTYENIMEPSSREQSSSVVAQESNYKVASVKPLTPKPRLRSEMKIVLTAVEIDIGEENIDLQEPKKIIERESSTTSREFVSATSIEFTNQHKDSLTILRKCGSDPNVKSDSIEEDEENFYKIPRSLKQKRYSQSLKDFNIEDVERISNHSNSTSIEHISCSQIISPSTQNSCISEPIRANKSDELDYSKARYRFPRLTLLKKPNSRWKNWKTKLNNKMIEQAAHQRVGAFEDRTKITINVEEVIKNSKSKCKNMFKSTGKMFNKKKISSNNSTEEQNNETSSKNSSPLIRTELKASDIEYQLNLSDRSDSKNSDKNRTSPGDFGTIRSTFGKIKSAPSVEWKYLLRIFDTVNDLKNSENEDDLKCFHYLEESLKKILGFSI</sequence>
<dbReference type="EMBL" id="JABFTP020000144">
    <property type="protein sequence ID" value="KAL3281505.1"/>
    <property type="molecule type" value="Genomic_DNA"/>
</dbReference>
<evidence type="ECO:0000313" key="2">
    <source>
        <dbReference type="EMBL" id="KAL3281505.1"/>
    </source>
</evidence>
<name>A0ABD2NS57_9CUCU</name>
<protein>
    <submittedName>
        <fullName evidence="2">Uncharacterized protein</fullName>
    </submittedName>
</protein>
<reference evidence="2 3" key="1">
    <citation type="journal article" date="2021" name="BMC Biol.">
        <title>Horizontally acquired antibacterial genes associated with adaptive radiation of ladybird beetles.</title>
        <authorList>
            <person name="Li H.S."/>
            <person name="Tang X.F."/>
            <person name="Huang Y.H."/>
            <person name="Xu Z.Y."/>
            <person name="Chen M.L."/>
            <person name="Du X.Y."/>
            <person name="Qiu B.Y."/>
            <person name="Chen P.T."/>
            <person name="Zhang W."/>
            <person name="Slipinski A."/>
            <person name="Escalona H.E."/>
            <person name="Waterhouse R.M."/>
            <person name="Zwick A."/>
            <person name="Pang H."/>
        </authorList>
    </citation>
    <scope>NUCLEOTIDE SEQUENCE [LARGE SCALE GENOMIC DNA]</scope>
    <source>
        <strain evidence="2">SYSU2018</strain>
    </source>
</reference>